<dbReference type="AlphaFoldDB" id="A0A4U1EM77"/>
<evidence type="ECO:0000256" key="3">
    <source>
        <dbReference type="ARBA" id="ARBA00022692"/>
    </source>
</evidence>
<dbReference type="PANTHER" id="PTHR12308">
    <property type="entry name" value="ANOCTAMIN"/>
    <property type="match status" value="1"/>
</dbReference>
<organism evidence="9 11">
    <name type="scientific">Monodon monoceros</name>
    <name type="common">Narwhal</name>
    <name type="synonym">Ceratodon monodon</name>
    <dbReference type="NCBI Taxonomy" id="40151"/>
    <lineage>
        <taxon>Eukaryota</taxon>
        <taxon>Metazoa</taxon>
        <taxon>Chordata</taxon>
        <taxon>Craniata</taxon>
        <taxon>Vertebrata</taxon>
        <taxon>Euteleostomi</taxon>
        <taxon>Mammalia</taxon>
        <taxon>Eutheria</taxon>
        <taxon>Laurasiatheria</taxon>
        <taxon>Artiodactyla</taxon>
        <taxon>Whippomorpha</taxon>
        <taxon>Cetacea</taxon>
        <taxon>Odontoceti</taxon>
        <taxon>Monodontidae</taxon>
        <taxon>Monodon</taxon>
    </lineage>
</organism>
<keyword evidence="5 6" id="KW-0472">Membrane</keyword>
<dbReference type="PANTHER" id="PTHR12308:SF15">
    <property type="entry name" value="ANOCTAMIN"/>
    <property type="match status" value="1"/>
</dbReference>
<sequence length="538" mass="59913">MVPRTRTGGRPSLRVPRQHLCPRLRGQHFPRLENRNRLPACEGGEAATPAAGVVTATPAAELAAPVICPGTRCLVQTSTLDNCSIHTGPAGGAGKSTSPCTTYRRTLGTRQLSTLPGWCIWCWGEEICVSRSSFLMCSLCDTCATWNISEICPVAKVSQGREQGNGIFMCFWATAFLEHWSSTLAHHWDCSDFQEEEECPHPEFAALAPQMAQNPVTGLKEPYFPPHTHLPRLLTSSAAILIMLCVVMIFLVSVIIYCGIVSIAMFHTANSVLMTQLFIITVGKQLVSNVQEFVVLKLKTWQQKRHLAGLQDTQIRQEQRHWEEDCELIEFKGQFDEYLEMDPTGHPEVLCEYWRLVAEQTRLLLREAIAYLSVIVNGQALGWGGVGVRSRSREPRGTPRPPQPRYKGFRDAQRNLTLFYWKLLAVRLGFIIAFEHVVFFLGLIAWLVPDVPAALATKIKRERYLAKQALEDDREALLSSCIASLFMFPVSCSMCNADNNPLCAPACHLSMDIWSPTALCSVSSLCDCALGGEVDMKE</sequence>
<evidence type="ECO:0000313" key="12">
    <source>
        <dbReference type="Proteomes" id="UP000694561"/>
    </source>
</evidence>
<dbReference type="GO" id="GO:0005886">
    <property type="term" value="C:plasma membrane"/>
    <property type="evidence" value="ECO:0007669"/>
    <property type="project" value="TreeGrafter"/>
</dbReference>
<dbReference type="EMBL" id="RWIC01001219">
    <property type="protein sequence ID" value="TKC36936.1"/>
    <property type="molecule type" value="Genomic_DNA"/>
</dbReference>
<evidence type="ECO:0000256" key="1">
    <source>
        <dbReference type="ARBA" id="ARBA00004141"/>
    </source>
</evidence>
<reference evidence="9" key="2">
    <citation type="journal article" date="2019" name="IScience">
        <title>Narwhal Genome Reveals Long-Term Low Genetic Diversity despite Current Large Abundance Size.</title>
        <authorList>
            <person name="Westbury M.V."/>
            <person name="Petersen B."/>
            <person name="Garde E."/>
            <person name="Heide-Jorgensen M.P."/>
            <person name="Lorenzen E.D."/>
        </authorList>
    </citation>
    <scope>NUCLEOTIDE SEQUENCE</scope>
    <source>
        <strain evidence="9">MVW</strain>
        <tissue evidence="9">Liver</tissue>
    </source>
</reference>
<name>A0A4U1EM77_MONMO</name>
<keyword evidence="4 6" id="KW-1133">Transmembrane helix</keyword>
<dbReference type="Proteomes" id="UP000308365">
    <property type="component" value="Unassembled WGS sequence"/>
</dbReference>
<gene>
    <name evidence="9" type="ORF">EI555_011342</name>
</gene>
<dbReference type="InterPro" id="IPR049452">
    <property type="entry name" value="Anoctamin_TM"/>
</dbReference>
<dbReference type="Pfam" id="PF04547">
    <property type="entry name" value="Anoctamin"/>
    <property type="match status" value="3"/>
</dbReference>
<dbReference type="Ensembl" id="ENSMMNT00015013698.1">
    <property type="protein sequence ID" value="ENSMMNP00015012502.1"/>
    <property type="gene ID" value="ENSMMNG00015009217.1"/>
</dbReference>
<reference evidence="10" key="3">
    <citation type="submission" date="2025-05" db="UniProtKB">
        <authorList>
            <consortium name="Ensembl"/>
        </authorList>
    </citation>
    <scope>IDENTIFICATION</scope>
</reference>
<accession>A0A4U1EM77</accession>
<evidence type="ECO:0000313" key="10">
    <source>
        <dbReference type="Ensembl" id="ENSMMNP00015012502.1"/>
    </source>
</evidence>
<evidence type="ECO:0000256" key="2">
    <source>
        <dbReference type="ARBA" id="ARBA00009671"/>
    </source>
</evidence>
<proteinExistence type="inferred from homology"/>
<comment type="similarity">
    <text evidence="2 6">Belongs to the anoctamin family.</text>
</comment>
<reference evidence="11" key="1">
    <citation type="journal article" date="2019" name="IScience">
        <title>Narwhal Genome Reveals Long-Term Low Genetic Diversity despite Current Large Abundance Size.</title>
        <authorList>
            <person name="Westbury M.V."/>
            <person name="Petersen B."/>
            <person name="Garde E."/>
            <person name="Heide-Jorgensen M.P."/>
            <person name="Lorenzen E.D."/>
        </authorList>
    </citation>
    <scope>NUCLEOTIDE SEQUENCE [LARGE SCALE GENOMIC DNA]</scope>
</reference>
<protein>
    <recommendedName>
        <fullName evidence="6">Anoctamin</fullName>
    </recommendedName>
</protein>
<feature type="domain" description="Anoctamin transmembrane" evidence="8">
    <location>
        <begin position="367"/>
        <end position="462"/>
    </location>
</feature>
<feature type="transmembrane region" description="Helical" evidence="6">
    <location>
        <begin position="424"/>
        <end position="448"/>
    </location>
</feature>
<keyword evidence="3 6" id="KW-0812">Transmembrane</keyword>
<dbReference type="GO" id="GO:0005254">
    <property type="term" value="F:chloride channel activity"/>
    <property type="evidence" value="ECO:0007669"/>
    <property type="project" value="TreeGrafter"/>
</dbReference>
<keyword evidence="12" id="KW-1185">Reference proteome</keyword>
<evidence type="ECO:0000259" key="8">
    <source>
        <dbReference type="Pfam" id="PF04547"/>
    </source>
</evidence>
<feature type="domain" description="Anoctamin transmembrane" evidence="8">
    <location>
        <begin position="271"/>
        <end position="341"/>
    </location>
</feature>
<comment type="subcellular location">
    <subcellularLocation>
        <location evidence="1 6">Membrane</location>
        <topology evidence="1 6">Multi-pass membrane protein</topology>
    </subcellularLocation>
</comment>
<feature type="region of interest" description="Disordered" evidence="7">
    <location>
        <begin position="386"/>
        <end position="406"/>
    </location>
</feature>
<evidence type="ECO:0000256" key="5">
    <source>
        <dbReference type="ARBA" id="ARBA00023136"/>
    </source>
</evidence>
<comment type="caution">
    <text evidence="6">Lacks conserved residue(s) required for the propagation of feature annotation.</text>
</comment>
<feature type="transmembrane region" description="Helical" evidence="6">
    <location>
        <begin position="238"/>
        <end position="266"/>
    </location>
</feature>
<dbReference type="Proteomes" id="UP000694561">
    <property type="component" value="Unplaced"/>
</dbReference>
<evidence type="ECO:0000313" key="11">
    <source>
        <dbReference type="Proteomes" id="UP000308365"/>
    </source>
</evidence>
<evidence type="ECO:0000313" key="9">
    <source>
        <dbReference type="EMBL" id="TKC36936.1"/>
    </source>
</evidence>
<evidence type="ECO:0000256" key="4">
    <source>
        <dbReference type="ARBA" id="ARBA00022989"/>
    </source>
</evidence>
<evidence type="ECO:0000256" key="6">
    <source>
        <dbReference type="RuleBase" id="RU280814"/>
    </source>
</evidence>
<evidence type="ECO:0000256" key="7">
    <source>
        <dbReference type="SAM" id="MobiDB-lite"/>
    </source>
</evidence>
<feature type="domain" description="Anoctamin transmembrane" evidence="8">
    <location>
        <begin position="167"/>
        <end position="263"/>
    </location>
</feature>
<dbReference type="GeneTree" id="ENSGT00940000164482"/>
<dbReference type="InterPro" id="IPR007632">
    <property type="entry name" value="Anoctamin"/>
</dbReference>